<protein>
    <submittedName>
        <fullName evidence="1">Uncharacterized protein</fullName>
    </submittedName>
</protein>
<gene>
    <name evidence="1" type="ORF">AVDCRST_MAG19-1989</name>
</gene>
<accession>A0A6J4UZP0</accession>
<evidence type="ECO:0000313" key="1">
    <source>
        <dbReference type="EMBL" id="CAA9563116.1"/>
    </source>
</evidence>
<reference evidence="1" key="1">
    <citation type="submission" date="2020-02" db="EMBL/GenBank/DDBJ databases">
        <authorList>
            <person name="Meier V. D."/>
        </authorList>
    </citation>
    <scope>NUCLEOTIDE SEQUENCE</scope>
    <source>
        <strain evidence="1">AVDCRST_MAG19</strain>
    </source>
</reference>
<dbReference type="EMBL" id="CADCWL010000088">
    <property type="protein sequence ID" value="CAA9563116.1"/>
    <property type="molecule type" value="Genomic_DNA"/>
</dbReference>
<sequence length="84" mass="9431">MWECHSLSVRHLGTVRAWSKEILGEATLIAPTDEDDVVMRRLPGYPAQRITLLDAVLAVVSDRLRAAGRTFDHPFDVMGSTVRR</sequence>
<name>A0A6J4UZP0_9BACT</name>
<dbReference type="AlphaFoldDB" id="A0A6J4UZP0"/>
<proteinExistence type="predicted"/>
<organism evidence="1">
    <name type="scientific">uncultured Thermomicrobiales bacterium</name>
    <dbReference type="NCBI Taxonomy" id="1645740"/>
    <lineage>
        <taxon>Bacteria</taxon>
        <taxon>Pseudomonadati</taxon>
        <taxon>Thermomicrobiota</taxon>
        <taxon>Thermomicrobia</taxon>
        <taxon>Thermomicrobiales</taxon>
        <taxon>environmental samples</taxon>
    </lineage>
</organism>